<dbReference type="Gene3D" id="3.30.70.270">
    <property type="match status" value="1"/>
</dbReference>
<keyword evidence="3" id="KW-0812">Transmembrane</keyword>
<keyword evidence="3" id="KW-0472">Membrane</keyword>
<feature type="transmembrane region" description="Helical" evidence="3">
    <location>
        <begin position="6"/>
        <end position="27"/>
    </location>
</feature>
<organism evidence="5 6">
    <name type="scientific">Planctomicrobium piriforme</name>
    <dbReference type="NCBI Taxonomy" id="1576369"/>
    <lineage>
        <taxon>Bacteria</taxon>
        <taxon>Pseudomonadati</taxon>
        <taxon>Planctomycetota</taxon>
        <taxon>Planctomycetia</taxon>
        <taxon>Planctomycetales</taxon>
        <taxon>Planctomycetaceae</taxon>
        <taxon>Planctomicrobium</taxon>
    </lineage>
</organism>
<dbReference type="STRING" id="1576369.SAMN05421753_1198"/>
<dbReference type="AlphaFoldDB" id="A0A1I3QQZ9"/>
<evidence type="ECO:0000256" key="3">
    <source>
        <dbReference type="SAM" id="Phobius"/>
    </source>
</evidence>
<dbReference type="Proteomes" id="UP000199518">
    <property type="component" value="Unassembled WGS sequence"/>
</dbReference>
<dbReference type="GO" id="GO:0005886">
    <property type="term" value="C:plasma membrane"/>
    <property type="evidence" value="ECO:0007669"/>
    <property type="project" value="TreeGrafter"/>
</dbReference>
<evidence type="ECO:0000259" key="4">
    <source>
        <dbReference type="PROSITE" id="PS50887"/>
    </source>
</evidence>
<dbReference type="EMBL" id="FOQD01000019">
    <property type="protein sequence ID" value="SFJ36220.1"/>
    <property type="molecule type" value="Genomic_DNA"/>
</dbReference>
<keyword evidence="6" id="KW-1185">Reference proteome</keyword>
<dbReference type="OrthoDB" id="244535at2"/>
<proteinExistence type="predicted"/>
<dbReference type="PANTHER" id="PTHR45138">
    <property type="entry name" value="REGULATORY COMPONENTS OF SENSORY TRANSDUCTION SYSTEM"/>
    <property type="match status" value="1"/>
</dbReference>
<dbReference type="EC" id="2.7.7.65" evidence="1"/>
<dbReference type="FunFam" id="3.30.70.270:FF:000001">
    <property type="entry name" value="Diguanylate cyclase domain protein"/>
    <property type="match status" value="1"/>
</dbReference>
<feature type="domain" description="GGDEF" evidence="4">
    <location>
        <begin position="416"/>
        <end position="554"/>
    </location>
</feature>
<dbReference type="PANTHER" id="PTHR45138:SF9">
    <property type="entry name" value="DIGUANYLATE CYCLASE DGCM-RELATED"/>
    <property type="match status" value="1"/>
</dbReference>
<dbReference type="NCBIfam" id="TIGR00254">
    <property type="entry name" value="GGDEF"/>
    <property type="match status" value="1"/>
</dbReference>
<sequence>MSNIAVNTGMLVCAGLVVANVLQLWLWQRAAQRRMQQWDEFRRKDTVQRTSLLELSRTVAARRFEIDWLLCCVHRTDAFDRAALLIRQSVETATPVCCLAVSPAGQILKSAPASLMGAVHLTSAGKQKLNSHAPVELSLQHRDYVISGTQTAVFESCSAFPCEAAGAHCGWLLVSRVPNLTADSAADQSLIAKLCGSLALPTESDAGNSVDRAGFEEIRLVRDMLQLRTLTDEEFTTPEEMLQEFLARLAVMTGFERATLYAANENDAATHPSIERWTWGGRSIPATLAPAWDENELRLLTQFRHTAQRPLWLDHTILQGAETQVFQTALLIRVSETNFPDGLLLLVSREELPRRSATEELVDWSAQFLPNSFDKALARQQVEERARRDGLTQLANRQTFDSEIQKQLHACSLLKTTCSLLLIDVDHFKRINDNYGHLAGDDVLRTTATLISQAMQQQRVTDRPLVARYGGEEFAVLLPDCPTVGARRIAEQLRSEIESTLFHVDGSTLQLTISIGVAETTHTTSTAVELIRAADEALYAAKHEGRNRVVVAAAKQNIRPAV</sequence>
<comment type="catalytic activity">
    <reaction evidence="2">
        <text>2 GTP = 3',3'-c-di-GMP + 2 diphosphate</text>
        <dbReference type="Rhea" id="RHEA:24898"/>
        <dbReference type="ChEBI" id="CHEBI:33019"/>
        <dbReference type="ChEBI" id="CHEBI:37565"/>
        <dbReference type="ChEBI" id="CHEBI:58805"/>
        <dbReference type="EC" id="2.7.7.65"/>
    </reaction>
</comment>
<evidence type="ECO:0000256" key="1">
    <source>
        <dbReference type="ARBA" id="ARBA00012528"/>
    </source>
</evidence>
<dbReference type="RefSeq" id="WP_092055092.1">
    <property type="nucleotide sequence ID" value="NZ_FOQD01000019.1"/>
</dbReference>
<dbReference type="GO" id="GO:0052621">
    <property type="term" value="F:diguanylate cyclase activity"/>
    <property type="evidence" value="ECO:0007669"/>
    <property type="project" value="UniProtKB-EC"/>
</dbReference>
<dbReference type="PROSITE" id="PS50887">
    <property type="entry name" value="GGDEF"/>
    <property type="match status" value="1"/>
</dbReference>
<name>A0A1I3QQZ9_9PLAN</name>
<dbReference type="CDD" id="cd01949">
    <property type="entry name" value="GGDEF"/>
    <property type="match status" value="1"/>
</dbReference>
<gene>
    <name evidence="5" type="ORF">SAMN05421753_1198</name>
</gene>
<accession>A0A1I3QQZ9</accession>
<protein>
    <recommendedName>
        <fullName evidence="1">diguanylate cyclase</fullName>
        <ecNumber evidence="1">2.7.7.65</ecNumber>
    </recommendedName>
</protein>
<dbReference type="SUPFAM" id="SSF55073">
    <property type="entry name" value="Nucleotide cyclase"/>
    <property type="match status" value="1"/>
</dbReference>
<dbReference type="Pfam" id="PF00990">
    <property type="entry name" value="GGDEF"/>
    <property type="match status" value="1"/>
</dbReference>
<reference evidence="6" key="1">
    <citation type="submission" date="2016-10" db="EMBL/GenBank/DDBJ databases">
        <authorList>
            <person name="Varghese N."/>
            <person name="Submissions S."/>
        </authorList>
    </citation>
    <scope>NUCLEOTIDE SEQUENCE [LARGE SCALE GENOMIC DNA]</scope>
    <source>
        <strain evidence="6">DSM 26348</strain>
    </source>
</reference>
<dbReference type="GO" id="GO:0043709">
    <property type="term" value="P:cell adhesion involved in single-species biofilm formation"/>
    <property type="evidence" value="ECO:0007669"/>
    <property type="project" value="TreeGrafter"/>
</dbReference>
<dbReference type="InterPro" id="IPR050469">
    <property type="entry name" value="Diguanylate_Cyclase"/>
</dbReference>
<dbReference type="SMART" id="SM00267">
    <property type="entry name" value="GGDEF"/>
    <property type="match status" value="1"/>
</dbReference>
<evidence type="ECO:0000256" key="2">
    <source>
        <dbReference type="ARBA" id="ARBA00034247"/>
    </source>
</evidence>
<keyword evidence="3" id="KW-1133">Transmembrane helix</keyword>
<dbReference type="InterPro" id="IPR043128">
    <property type="entry name" value="Rev_trsase/Diguanyl_cyclase"/>
</dbReference>
<dbReference type="InterPro" id="IPR029787">
    <property type="entry name" value="Nucleotide_cyclase"/>
</dbReference>
<dbReference type="GO" id="GO:1902201">
    <property type="term" value="P:negative regulation of bacterial-type flagellum-dependent cell motility"/>
    <property type="evidence" value="ECO:0007669"/>
    <property type="project" value="TreeGrafter"/>
</dbReference>
<evidence type="ECO:0000313" key="6">
    <source>
        <dbReference type="Proteomes" id="UP000199518"/>
    </source>
</evidence>
<dbReference type="InterPro" id="IPR000160">
    <property type="entry name" value="GGDEF_dom"/>
</dbReference>
<evidence type="ECO:0000313" key="5">
    <source>
        <dbReference type="EMBL" id="SFJ36220.1"/>
    </source>
</evidence>